<dbReference type="SUPFAM" id="SSF48334">
    <property type="entry name" value="DNA repair protein MutS, domain III"/>
    <property type="match status" value="1"/>
</dbReference>
<comment type="similarity">
    <text evidence="1">Belongs to the DNA mismatch repair MutS family.</text>
</comment>
<keyword evidence="5" id="KW-0234">DNA repair</keyword>
<organism evidence="8 9">
    <name type="scientific">Dunaliella salina</name>
    <name type="common">Green alga</name>
    <name type="synonym">Protococcus salinus</name>
    <dbReference type="NCBI Taxonomy" id="3046"/>
    <lineage>
        <taxon>Eukaryota</taxon>
        <taxon>Viridiplantae</taxon>
        <taxon>Chlorophyta</taxon>
        <taxon>core chlorophytes</taxon>
        <taxon>Chlorophyceae</taxon>
        <taxon>CS clade</taxon>
        <taxon>Chlamydomonadales</taxon>
        <taxon>Dunaliellaceae</taxon>
        <taxon>Dunaliella</taxon>
    </lineage>
</organism>
<dbReference type="PANTHER" id="PTHR11361">
    <property type="entry name" value="DNA MISMATCH REPAIR PROTEIN MUTS FAMILY MEMBER"/>
    <property type="match status" value="1"/>
</dbReference>
<keyword evidence="3" id="KW-0067">ATP-binding</keyword>
<dbReference type="InterPro" id="IPR000432">
    <property type="entry name" value="DNA_mismatch_repair_MutS_C"/>
</dbReference>
<keyword evidence="6" id="KW-0175">Coiled coil</keyword>
<name>A0ABQ7GIG6_DUNSA</name>
<evidence type="ECO:0000256" key="2">
    <source>
        <dbReference type="ARBA" id="ARBA00022741"/>
    </source>
</evidence>
<dbReference type="InterPro" id="IPR045076">
    <property type="entry name" value="MutS"/>
</dbReference>
<evidence type="ECO:0000256" key="6">
    <source>
        <dbReference type="SAM" id="Coils"/>
    </source>
</evidence>
<sequence length="640" mass="71158">MLRVLLVEEANHVVEMWEGSGASWKMTRSASPGRLAAFEEELFRGVGASAAATIDDAAAQRALNVFPSRLDTSATFSLYGLMARGRTAMGKRRLRAWLKQPLVDPAEITSRLNVVEALVSDAELREKLRDQHMRGLPDVERLVRKLDSRRAGSAIGLGELCQLYRVSARLPLIEDALRQHEGPHAQMLQERYCDELAVAHDQDHLCKFEELVEAAVDLDRVPDEYLIAPAYREDLQRLHDEKEELEREVEQCAAAAAKDLELVLDKTVKLEWHKFQNMRTRCLRITQKEEKRVRSKLSNGMKYRTIEAHEDGTELTHKGCTICCRYRTIEARKDGTELTHKGCTMYRTIEARKDGIKFTSKQLERAAALLQDNSAKYEDLQKELVEQVVDVARSFVEVWEGVTSLLSELDVLAGFADLAANAPDPYARPEVGACVLMAQVGCFVPCTSARICVRDAIFARVGAGDCQQRGVSTFMAEMLETGAILKGATKNSLVIIDELGRGTSTYDGFGLAWAISEHLMETTQAPTLFATHFHELTEITGPTGVRNLHVSTVVDPTSGRLTMLYQIKDGACDQSFGIQVAESAGFPASVVQLAREKLAQLEGAEIISVKGSLEMLTLGHRAAVLLKRRQNNRSWPPPRA</sequence>
<dbReference type="InterPro" id="IPR007696">
    <property type="entry name" value="DNA_mismatch_repair_MutS_core"/>
</dbReference>
<dbReference type="PROSITE" id="PS00486">
    <property type="entry name" value="DNA_MISMATCH_REPAIR_2"/>
    <property type="match status" value="1"/>
</dbReference>
<dbReference type="InterPro" id="IPR036187">
    <property type="entry name" value="DNA_mismatch_repair_MutS_sf"/>
</dbReference>
<evidence type="ECO:0000256" key="5">
    <source>
        <dbReference type="ARBA" id="ARBA00023204"/>
    </source>
</evidence>
<reference evidence="8" key="1">
    <citation type="submission" date="2017-08" db="EMBL/GenBank/DDBJ databases">
        <authorList>
            <person name="Polle J.E."/>
            <person name="Barry K."/>
            <person name="Cushman J."/>
            <person name="Schmutz J."/>
            <person name="Tran D."/>
            <person name="Hathwaick L.T."/>
            <person name="Yim W.C."/>
            <person name="Jenkins J."/>
            <person name="Mckie-Krisberg Z.M."/>
            <person name="Prochnik S."/>
            <person name="Lindquist E."/>
            <person name="Dockter R.B."/>
            <person name="Adam C."/>
            <person name="Molina H."/>
            <person name="Bunkerborg J."/>
            <person name="Jin E."/>
            <person name="Buchheim M."/>
            <person name="Magnuson J."/>
        </authorList>
    </citation>
    <scope>NUCLEOTIDE SEQUENCE</scope>
    <source>
        <strain evidence="8">CCAP 19/18</strain>
    </source>
</reference>
<dbReference type="Pfam" id="PF00488">
    <property type="entry name" value="MutS_V"/>
    <property type="match status" value="1"/>
</dbReference>
<feature type="domain" description="DNA mismatch repair proteins mutS family" evidence="7">
    <location>
        <begin position="492"/>
        <end position="508"/>
    </location>
</feature>
<comment type="caution">
    <text evidence="8">The sequence shown here is derived from an EMBL/GenBank/DDBJ whole genome shotgun (WGS) entry which is preliminary data.</text>
</comment>
<keyword evidence="9" id="KW-1185">Reference proteome</keyword>
<dbReference type="PANTHER" id="PTHR11361:SF35">
    <property type="entry name" value="DNA MISMATCH REPAIR PROTEIN MSH2"/>
    <property type="match status" value="1"/>
</dbReference>
<evidence type="ECO:0000256" key="1">
    <source>
        <dbReference type="ARBA" id="ARBA00006271"/>
    </source>
</evidence>
<proteinExistence type="inferred from homology"/>
<accession>A0ABQ7GIG6</accession>
<evidence type="ECO:0000313" key="8">
    <source>
        <dbReference type="EMBL" id="KAF5834359.1"/>
    </source>
</evidence>
<dbReference type="Proteomes" id="UP000815325">
    <property type="component" value="Unassembled WGS sequence"/>
</dbReference>
<dbReference type="EMBL" id="MU069761">
    <property type="protein sequence ID" value="KAF5834359.1"/>
    <property type="molecule type" value="Genomic_DNA"/>
</dbReference>
<protein>
    <submittedName>
        <fullName evidence="8">Muts domain V-domain-containing protein</fullName>
    </submittedName>
</protein>
<evidence type="ECO:0000313" key="9">
    <source>
        <dbReference type="Proteomes" id="UP000815325"/>
    </source>
</evidence>
<dbReference type="Gene3D" id="3.40.50.300">
    <property type="entry name" value="P-loop containing nucleotide triphosphate hydrolases"/>
    <property type="match status" value="1"/>
</dbReference>
<gene>
    <name evidence="8" type="ORF">DUNSADRAFT_8982</name>
</gene>
<dbReference type="SMART" id="SM00534">
    <property type="entry name" value="MUTSac"/>
    <property type="match status" value="1"/>
</dbReference>
<evidence type="ECO:0000256" key="4">
    <source>
        <dbReference type="ARBA" id="ARBA00023125"/>
    </source>
</evidence>
<dbReference type="SUPFAM" id="SSF52540">
    <property type="entry name" value="P-loop containing nucleoside triphosphate hydrolases"/>
    <property type="match status" value="1"/>
</dbReference>
<dbReference type="PIRSF" id="PIRSF005813">
    <property type="entry name" value="MSH2"/>
    <property type="match status" value="1"/>
</dbReference>
<evidence type="ECO:0000259" key="7">
    <source>
        <dbReference type="PROSITE" id="PS00486"/>
    </source>
</evidence>
<feature type="coiled-coil region" evidence="6">
    <location>
        <begin position="228"/>
        <end position="258"/>
    </location>
</feature>
<keyword evidence="2" id="KW-0547">Nucleotide-binding</keyword>
<dbReference type="Pfam" id="PF05192">
    <property type="entry name" value="MutS_III"/>
    <property type="match status" value="1"/>
</dbReference>
<dbReference type="InterPro" id="IPR011184">
    <property type="entry name" value="DNA_mismatch_repair_Msh2"/>
</dbReference>
<keyword evidence="4" id="KW-0238">DNA-binding</keyword>
<dbReference type="InterPro" id="IPR027417">
    <property type="entry name" value="P-loop_NTPase"/>
</dbReference>
<dbReference type="SMART" id="SM00533">
    <property type="entry name" value="MUTSd"/>
    <property type="match status" value="1"/>
</dbReference>
<evidence type="ECO:0000256" key="3">
    <source>
        <dbReference type="ARBA" id="ARBA00022840"/>
    </source>
</evidence>
<dbReference type="Gene3D" id="1.10.1420.10">
    <property type="match status" value="2"/>
</dbReference>
<keyword evidence="5" id="KW-0227">DNA damage</keyword>